<sequence length="287" mass="31969">MQKPRVTEIQVRIDCNGCVQKIKKALYGIKGIYDIYINTQQQKLTVVGWADPEKIIKAIKKTRKLATICAHSEASEPQPPNPPPPAEGTPPAPDPGNPPPTETPPADPAPPAEGPKEQPQPQPQPENPPQEVTPPPPAPTDNAAETPPSGGGPPETKDVEQIHVIHHHPHQYGYNDHWNSYTNGYGFRPEGPQYGFRPEGPQYGFRPEGPHYITTHSYNNYRPSPHISAYVTEYGYPRSPPQNVRYEYSRPEHYSDDYDYQIRSGNGNGNNITSFFSDENPNACRIV</sequence>
<gene>
    <name evidence="1" type="ORF">MRB53_031814</name>
</gene>
<keyword evidence="2" id="KW-1185">Reference proteome</keyword>
<evidence type="ECO:0000313" key="2">
    <source>
        <dbReference type="Proteomes" id="UP001234297"/>
    </source>
</evidence>
<reference evidence="1 2" key="1">
    <citation type="journal article" date="2022" name="Hortic Res">
        <title>A haplotype resolved chromosomal level avocado genome allows analysis of novel avocado genes.</title>
        <authorList>
            <person name="Nath O."/>
            <person name="Fletcher S.J."/>
            <person name="Hayward A."/>
            <person name="Shaw L.M."/>
            <person name="Masouleh A.K."/>
            <person name="Furtado A."/>
            <person name="Henry R.J."/>
            <person name="Mitter N."/>
        </authorList>
    </citation>
    <scope>NUCLEOTIDE SEQUENCE [LARGE SCALE GENOMIC DNA]</scope>
    <source>
        <strain evidence="2">cv. Hass</strain>
    </source>
</reference>
<evidence type="ECO:0000313" key="1">
    <source>
        <dbReference type="EMBL" id="KAJ8623285.1"/>
    </source>
</evidence>
<protein>
    <submittedName>
        <fullName evidence="1">Uncharacterized protein</fullName>
    </submittedName>
</protein>
<dbReference type="EMBL" id="CM056818">
    <property type="protein sequence ID" value="KAJ8623285.1"/>
    <property type="molecule type" value="Genomic_DNA"/>
</dbReference>
<comment type="caution">
    <text evidence="1">The sequence shown here is derived from an EMBL/GenBank/DDBJ whole genome shotgun (WGS) entry which is preliminary data.</text>
</comment>
<name>A0ACC2KQL4_PERAE</name>
<accession>A0ACC2KQL4</accession>
<dbReference type="Proteomes" id="UP001234297">
    <property type="component" value="Chromosome 10"/>
</dbReference>
<organism evidence="1 2">
    <name type="scientific">Persea americana</name>
    <name type="common">Avocado</name>
    <dbReference type="NCBI Taxonomy" id="3435"/>
    <lineage>
        <taxon>Eukaryota</taxon>
        <taxon>Viridiplantae</taxon>
        <taxon>Streptophyta</taxon>
        <taxon>Embryophyta</taxon>
        <taxon>Tracheophyta</taxon>
        <taxon>Spermatophyta</taxon>
        <taxon>Magnoliopsida</taxon>
        <taxon>Magnoliidae</taxon>
        <taxon>Laurales</taxon>
        <taxon>Lauraceae</taxon>
        <taxon>Persea</taxon>
    </lineage>
</organism>
<proteinExistence type="predicted"/>